<evidence type="ECO:0000313" key="2">
    <source>
        <dbReference type="EMBL" id="MCL2915647.1"/>
    </source>
</evidence>
<sequence>MTGRKLLLWLTGILLAATVILLLNYQWLTKTLVNQVLDPHQIQIQQLDFKLTDPNIISVDRLQLENRGNQLTLTGLQLKLPVPFYQFSMEQLGKTEVKLQRLDLNLIRLPQALLTRKSTDPETAPGSQSEPLPPLPSIQLQQARLNLAGLPLRFENVGLGSISFENVRFEEVGLNSSPADTGEDKAQRSAVNSIRFAGDLYPAYLPNSQQAPQQPLIQLTGELSRSAVHLDAQSPLGLWNQTLQQLEEHPLLTALIPAPTREILEAVSELQLEGDAHLDLDYQFDEQLLLTGQVRSLSVSAPLNTLVAKFSGAGTPKDIAGKEHKPSARQDASENAEVISLSSDSIEFSLGSSSQDSAKGTGTSTTLSPGSLKLNNAFALLPQSDNWLSVANNLELNSSSELQLTWQQPIQISHAVEEDNRTNTFLRVQSPGELRLSAGKQALSLRQTELSCAQGCSLSSDWYTKMQFRELNWPLYFFASNSAKNKSTEPPAHSLQASASQLNQWSVKRGKLEGEGKVTASFNPEKSAQKQADTPQPASSQLLLSANLQLDANQLDGAMAENKQRLSLTSPSLKAELSLGMDGDKLSLHKPQFALSTQGFRFISSNRELSGVAELSASGEQLALWQPLDKQAPQVMSLNISARELKLSQQGELWNLPLTSLKQSLQWQPTETGHAGQLTTSESWQIGALPVTSHHQLESLGQQNWRLNGQWQNQSLLPTLEQLLASTVPAEMWKQYRPRELSLSGMLETQVSGQANLTLPILSRPLLGKDKVERQARKMQLGQWQLKLAPTLNLVQVSKGAVSAENGKVSAVCQLSSGSNSVNCQQLAVTLETLNPGLPINDITLDGKMDIDTLGDGGELNIKGRGELLGGEFLLPQFNLSRNDTSHAYLVLQGLSLPLLLALQPLEGVTATGIFDGVLPAKIEKGKVSVNGGRLAARAPGGLIAVTDNPTVLSLRQSQPHLDFAFNALEHLEYNTLASTFDMQPGGEAELKVQVKGRSPGIERPIEFNYNHEENLLQLLQSLQIGNTLQQQLQDSLE</sequence>
<proteinExistence type="predicted"/>
<reference evidence="2 3" key="1">
    <citation type="submission" date="2022-01" db="EMBL/GenBank/DDBJ databases">
        <title>Whole genome-based taxonomy of the Shewanellaceae.</title>
        <authorList>
            <person name="Martin-Rodriguez A.J."/>
        </authorList>
    </citation>
    <scope>NUCLEOTIDE SEQUENCE [LARGE SCALE GENOMIC DNA]</scope>
    <source>
        <strain evidence="2 3">DSM 21332</strain>
    </source>
</reference>
<name>A0ABT0NBA3_9GAMM</name>
<evidence type="ECO:0000313" key="3">
    <source>
        <dbReference type="Proteomes" id="UP001202831"/>
    </source>
</evidence>
<gene>
    <name evidence="2" type="ORF">L2725_17990</name>
</gene>
<accession>A0ABT0NBA3</accession>
<organism evidence="2 3">
    <name type="scientific">Shewanella corallii</name>
    <dbReference type="NCBI Taxonomy" id="560080"/>
    <lineage>
        <taxon>Bacteria</taxon>
        <taxon>Pseudomonadati</taxon>
        <taxon>Pseudomonadota</taxon>
        <taxon>Gammaproteobacteria</taxon>
        <taxon>Alteromonadales</taxon>
        <taxon>Shewanellaceae</taxon>
        <taxon>Shewanella</taxon>
    </lineage>
</organism>
<dbReference type="InterPro" id="IPR021730">
    <property type="entry name" value="YdbH"/>
</dbReference>
<dbReference type="Proteomes" id="UP001202831">
    <property type="component" value="Unassembled WGS sequence"/>
</dbReference>
<dbReference type="Pfam" id="PF11739">
    <property type="entry name" value="YdbH-like"/>
    <property type="match status" value="1"/>
</dbReference>
<keyword evidence="3" id="KW-1185">Reference proteome</keyword>
<feature type="region of interest" description="Disordered" evidence="1">
    <location>
        <begin position="314"/>
        <end position="335"/>
    </location>
</feature>
<comment type="caution">
    <text evidence="2">The sequence shown here is derived from an EMBL/GenBank/DDBJ whole genome shotgun (WGS) entry which is preliminary data.</text>
</comment>
<dbReference type="RefSeq" id="WP_249250226.1">
    <property type="nucleotide sequence ID" value="NZ_JAKIKT010000008.1"/>
</dbReference>
<protein>
    <submittedName>
        <fullName evidence="2">YdbH domain-containing protein</fullName>
    </submittedName>
</protein>
<evidence type="ECO:0000256" key="1">
    <source>
        <dbReference type="SAM" id="MobiDB-lite"/>
    </source>
</evidence>
<dbReference type="EMBL" id="JAKIKT010000008">
    <property type="protein sequence ID" value="MCL2915647.1"/>
    <property type="molecule type" value="Genomic_DNA"/>
</dbReference>
<feature type="compositionally biased region" description="Basic and acidic residues" evidence="1">
    <location>
        <begin position="319"/>
        <end position="332"/>
    </location>
</feature>